<protein>
    <recommendedName>
        <fullName evidence="1">Cyclin N-terminal domain-containing protein</fullName>
    </recommendedName>
</protein>
<dbReference type="SUPFAM" id="SSF47954">
    <property type="entry name" value="Cyclin-like"/>
    <property type="match status" value="1"/>
</dbReference>
<dbReference type="Gene3D" id="1.10.472.10">
    <property type="entry name" value="Cyclin-like"/>
    <property type="match status" value="1"/>
</dbReference>
<gene>
    <name evidence="2" type="ORF">TEA_024624</name>
</gene>
<proteinExistence type="predicted"/>
<evidence type="ECO:0000259" key="1">
    <source>
        <dbReference type="Pfam" id="PF00134"/>
    </source>
</evidence>
<dbReference type="InterPro" id="IPR006671">
    <property type="entry name" value="Cyclin_N"/>
</dbReference>
<sequence length="262" mass="29528">MSSELCSGVRLRLLEFLIHSAHELQVRPIVKYSAFSLFADRFCHSLSKHSNDMENWLLHPMRESNLQLFALVSIWISSKMHDSHPLSVKCLKSLGDKMIKEQHFTTRDFLEAEVVLMQVLDFEIGTSNIAFIFLEELFIQFKGIATVGKLVNFEACMDIMDLLYEKDQTSALYNSPKYLAASILACCFICYHSSKTEMGISCSSLGEAVYVDMSDCARVSGGGGANADVVEIDAIFVQKRLKKCCRKLSLEESSDMITDSRM</sequence>
<dbReference type="Proteomes" id="UP000306102">
    <property type="component" value="Unassembled WGS sequence"/>
</dbReference>
<name>A0A4S4DCW7_CAMSN</name>
<organism evidence="2 3">
    <name type="scientific">Camellia sinensis var. sinensis</name>
    <name type="common">China tea</name>
    <dbReference type="NCBI Taxonomy" id="542762"/>
    <lineage>
        <taxon>Eukaryota</taxon>
        <taxon>Viridiplantae</taxon>
        <taxon>Streptophyta</taxon>
        <taxon>Embryophyta</taxon>
        <taxon>Tracheophyta</taxon>
        <taxon>Spermatophyta</taxon>
        <taxon>Magnoliopsida</taxon>
        <taxon>eudicotyledons</taxon>
        <taxon>Gunneridae</taxon>
        <taxon>Pentapetalae</taxon>
        <taxon>asterids</taxon>
        <taxon>Ericales</taxon>
        <taxon>Theaceae</taxon>
        <taxon>Camellia</taxon>
    </lineage>
</organism>
<dbReference type="Pfam" id="PF00134">
    <property type="entry name" value="Cyclin_N"/>
    <property type="match status" value="1"/>
</dbReference>
<evidence type="ECO:0000313" key="2">
    <source>
        <dbReference type="EMBL" id="THG00405.1"/>
    </source>
</evidence>
<accession>A0A4S4DCW7</accession>
<feature type="domain" description="Cyclin N-terminal" evidence="1">
    <location>
        <begin position="8"/>
        <end position="124"/>
    </location>
</feature>
<evidence type="ECO:0000313" key="3">
    <source>
        <dbReference type="Proteomes" id="UP000306102"/>
    </source>
</evidence>
<reference evidence="2 3" key="1">
    <citation type="journal article" date="2018" name="Proc. Natl. Acad. Sci. U.S.A.">
        <title>Draft genome sequence of Camellia sinensis var. sinensis provides insights into the evolution of the tea genome and tea quality.</title>
        <authorList>
            <person name="Wei C."/>
            <person name="Yang H."/>
            <person name="Wang S."/>
            <person name="Zhao J."/>
            <person name="Liu C."/>
            <person name="Gao L."/>
            <person name="Xia E."/>
            <person name="Lu Y."/>
            <person name="Tai Y."/>
            <person name="She G."/>
            <person name="Sun J."/>
            <person name="Cao H."/>
            <person name="Tong W."/>
            <person name="Gao Q."/>
            <person name="Li Y."/>
            <person name="Deng W."/>
            <person name="Jiang X."/>
            <person name="Wang W."/>
            <person name="Chen Q."/>
            <person name="Zhang S."/>
            <person name="Li H."/>
            <person name="Wu J."/>
            <person name="Wang P."/>
            <person name="Li P."/>
            <person name="Shi C."/>
            <person name="Zheng F."/>
            <person name="Jian J."/>
            <person name="Huang B."/>
            <person name="Shan D."/>
            <person name="Shi M."/>
            <person name="Fang C."/>
            <person name="Yue Y."/>
            <person name="Li F."/>
            <person name="Li D."/>
            <person name="Wei S."/>
            <person name="Han B."/>
            <person name="Jiang C."/>
            <person name="Yin Y."/>
            <person name="Xia T."/>
            <person name="Zhang Z."/>
            <person name="Bennetzen J.L."/>
            <person name="Zhao S."/>
            <person name="Wan X."/>
        </authorList>
    </citation>
    <scope>NUCLEOTIDE SEQUENCE [LARGE SCALE GENOMIC DNA]</scope>
    <source>
        <strain evidence="3">cv. Shuchazao</strain>
        <tissue evidence="2">Leaf</tissue>
    </source>
</reference>
<keyword evidence="3" id="KW-1185">Reference proteome</keyword>
<dbReference type="EMBL" id="SDRB02011687">
    <property type="protein sequence ID" value="THG00405.1"/>
    <property type="molecule type" value="Genomic_DNA"/>
</dbReference>
<dbReference type="InterPro" id="IPR036915">
    <property type="entry name" value="Cyclin-like_sf"/>
</dbReference>
<dbReference type="AlphaFoldDB" id="A0A4S4DCW7"/>
<comment type="caution">
    <text evidence="2">The sequence shown here is derived from an EMBL/GenBank/DDBJ whole genome shotgun (WGS) entry which is preliminary data.</text>
</comment>